<evidence type="ECO:0000313" key="1">
    <source>
        <dbReference type="EMBL" id="KAA8575124.1"/>
    </source>
</evidence>
<accession>A0A5M9K001</accession>
<reference evidence="1 2" key="1">
    <citation type="submission" date="2019-06" db="EMBL/GenBank/DDBJ databases">
        <title>Genome Sequence of the Brown Rot Fungal Pathogen Monilinia fructicola.</title>
        <authorList>
            <person name="De Miccolis Angelini R.M."/>
            <person name="Landi L."/>
            <person name="Abate D."/>
            <person name="Pollastro S."/>
            <person name="Romanazzi G."/>
            <person name="Faretra F."/>
        </authorList>
    </citation>
    <scope>NUCLEOTIDE SEQUENCE [LARGE SCALE GENOMIC DNA]</scope>
    <source>
        <strain evidence="1 2">Mfrc123</strain>
    </source>
</reference>
<protein>
    <submittedName>
        <fullName evidence="1">Uncharacterized protein</fullName>
    </submittedName>
</protein>
<keyword evidence="2" id="KW-1185">Reference proteome</keyword>
<dbReference type="EMBL" id="VICG01000002">
    <property type="protein sequence ID" value="KAA8575124.1"/>
    <property type="molecule type" value="Genomic_DNA"/>
</dbReference>
<gene>
    <name evidence="1" type="ORF">EYC84_004334</name>
</gene>
<sequence length="84" mass="9633">MSKSSNRDIYNIRSVNSEASYIQSGSLTITAITNKVKKHYPMSPDREQKKFSNPYGLVLFYHNKPSFVLPIPTPRPFILYSKPP</sequence>
<proteinExistence type="predicted"/>
<dbReference type="Proteomes" id="UP000322873">
    <property type="component" value="Unassembled WGS sequence"/>
</dbReference>
<evidence type="ECO:0000313" key="2">
    <source>
        <dbReference type="Proteomes" id="UP000322873"/>
    </source>
</evidence>
<dbReference type="AlphaFoldDB" id="A0A5M9K001"/>
<organism evidence="1 2">
    <name type="scientific">Monilinia fructicola</name>
    <name type="common">Brown rot fungus</name>
    <name type="synonym">Ciboria fructicola</name>
    <dbReference type="NCBI Taxonomy" id="38448"/>
    <lineage>
        <taxon>Eukaryota</taxon>
        <taxon>Fungi</taxon>
        <taxon>Dikarya</taxon>
        <taxon>Ascomycota</taxon>
        <taxon>Pezizomycotina</taxon>
        <taxon>Leotiomycetes</taxon>
        <taxon>Helotiales</taxon>
        <taxon>Sclerotiniaceae</taxon>
        <taxon>Monilinia</taxon>
    </lineage>
</organism>
<name>A0A5M9K001_MONFR</name>
<comment type="caution">
    <text evidence="1">The sequence shown here is derived from an EMBL/GenBank/DDBJ whole genome shotgun (WGS) entry which is preliminary data.</text>
</comment>